<dbReference type="SMART" id="SM00343">
    <property type="entry name" value="ZnF_C2HC"/>
    <property type="match status" value="1"/>
</dbReference>
<dbReference type="SUPFAM" id="SSF57756">
    <property type="entry name" value="Retrovirus zinc finger-like domains"/>
    <property type="match status" value="1"/>
</dbReference>
<feature type="compositionally biased region" description="Basic and acidic residues" evidence="3">
    <location>
        <begin position="34"/>
        <end position="47"/>
    </location>
</feature>
<dbReference type="GO" id="GO:0003676">
    <property type="term" value="F:nucleic acid binding"/>
    <property type="evidence" value="ECO:0007669"/>
    <property type="project" value="InterPro"/>
</dbReference>
<keyword evidence="6" id="KW-1185">Reference proteome</keyword>
<dbReference type="Pfam" id="PF03732">
    <property type="entry name" value="Retrotrans_gag"/>
    <property type="match status" value="1"/>
</dbReference>
<dbReference type="PROSITE" id="PS50158">
    <property type="entry name" value="ZF_CCHC"/>
    <property type="match status" value="1"/>
</dbReference>
<feature type="region of interest" description="Disordered" evidence="3">
    <location>
        <begin position="1"/>
        <end position="53"/>
    </location>
</feature>
<dbReference type="Pfam" id="PF22936">
    <property type="entry name" value="Pol_BBD"/>
    <property type="match status" value="1"/>
</dbReference>
<gene>
    <name evidence="5" type="ORF">BJ554DRAFT_3801</name>
</gene>
<keyword evidence="1" id="KW-0862">Zinc</keyword>
<evidence type="ECO:0000313" key="5">
    <source>
        <dbReference type="EMBL" id="KAG5456458.1"/>
    </source>
</evidence>
<feature type="coiled-coil region" evidence="2">
    <location>
        <begin position="82"/>
        <end position="109"/>
    </location>
</feature>
<evidence type="ECO:0000259" key="4">
    <source>
        <dbReference type="PROSITE" id="PS50158"/>
    </source>
</evidence>
<feature type="compositionally biased region" description="Basic and acidic residues" evidence="3">
    <location>
        <begin position="527"/>
        <end position="545"/>
    </location>
</feature>
<dbReference type="Gene3D" id="4.10.60.10">
    <property type="entry name" value="Zinc finger, CCHC-type"/>
    <property type="match status" value="1"/>
</dbReference>
<evidence type="ECO:0000256" key="1">
    <source>
        <dbReference type="PROSITE-ProRule" id="PRU00047"/>
    </source>
</evidence>
<dbReference type="Proteomes" id="UP000673691">
    <property type="component" value="Unassembled WGS sequence"/>
</dbReference>
<comment type="caution">
    <text evidence="5">The sequence shown here is derived from an EMBL/GenBank/DDBJ whole genome shotgun (WGS) entry which is preliminary data.</text>
</comment>
<evidence type="ECO:0000256" key="3">
    <source>
        <dbReference type="SAM" id="MobiDB-lite"/>
    </source>
</evidence>
<protein>
    <recommendedName>
        <fullName evidence="4">CCHC-type domain-containing protein</fullName>
    </recommendedName>
</protein>
<organism evidence="5 6">
    <name type="scientific">Olpidium bornovanus</name>
    <dbReference type="NCBI Taxonomy" id="278681"/>
    <lineage>
        <taxon>Eukaryota</taxon>
        <taxon>Fungi</taxon>
        <taxon>Fungi incertae sedis</taxon>
        <taxon>Olpidiomycota</taxon>
        <taxon>Olpidiomycotina</taxon>
        <taxon>Olpidiomycetes</taxon>
        <taxon>Olpidiales</taxon>
        <taxon>Olpidiaceae</taxon>
        <taxon>Olpidium</taxon>
    </lineage>
</organism>
<evidence type="ECO:0000256" key="2">
    <source>
        <dbReference type="SAM" id="Coils"/>
    </source>
</evidence>
<feature type="domain" description="CCHC-type" evidence="4">
    <location>
        <begin position="497"/>
        <end position="513"/>
    </location>
</feature>
<name>A0A8H8DFJ9_9FUNG</name>
<accession>A0A8H8DFJ9</accession>
<keyword evidence="1" id="KW-0863">Zinc-finger</keyword>
<reference evidence="5 6" key="1">
    <citation type="journal article" name="Sci. Rep.">
        <title>Genome-scale phylogenetic analyses confirm Olpidium as the closest living zoosporic fungus to the non-flagellated, terrestrial fungi.</title>
        <authorList>
            <person name="Chang Y."/>
            <person name="Rochon D."/>
            <person name="Sekimoto S."/>
            <person name="Wang Y."/>
            <person name="Chovatia M."/>
            <person name="Sandor L."/>
            <person name="Salamov A."/>
            <person name="Grigoriev I.V."/>
            <person name="Stajich J.E."/>
            <person name="Spatafora J.W."/>
        </authorList>
    </citation>
    <scope>NUCLEOTIDE SEQUENCE [LARGE SCALE GENOMIC DNA]</scope>
    <source>
        <strain evidence="5">S191</strain>
    </source>
</reference>
<feature type="compositionally biased region" description="Basic and acidic residues" evidence="3">
    <location>
        <begin position="510"/>
        <end position="520"/>
    </location>
</feature>
<dbReference type="OrthoDB" id="3025757at2759"/>
<feature type="region of interest" description="Disordered" evidence="3">
    <location>
        <begin position="510"/>
        <end position="545"/>
    </location>
</feature>
<keyword evidence="1" id="KW-0479">Metal-binding</keyword>
<dbReference type="InterPro" id="IPR054722">
    <property type="entry name" value="PolX-like_BBD"/>
</dbReference>
<dbReference type="AlphaFoldDB" id="A0A8H8DFJ9"/>
<sequence length="729" mass="80372">MEEKKEHNTTEPSFNHGSREVETNPGRVQHPSRPTREDTPKHEEQVRTAKLSARSQKIVDSVLLRREQARRHREEALTTDKVTALQKQISALQEEKRIMANRLKDLEDMIVELTPAERPTAVDLKVEDPNEGPHEGGRETLNALLARTLLGAIPMYNGTGGATTLNSFINKLEMATKRAGFNKEEILDLAFNRLTGQAAVMWQSHSMANPEGSRLRWDCWEDLKKALIAAYYPREHLQTAMVKLMEITQQSCGNDLEKFIETFNVYCGKVTRADSAVRKGKVKAKPKSGFGKVQWGRSQATERKGRYLCSSTLSGRQVDGRAVLRRLVRRRGASSPFPPGYHAGLRALGDYSIGWPPGSGAVLPSIPPPPPPFALCPAVPRPPPLARRPSPAALRPPPAFGGVGPGRRFEGRATSHNALHMEQPAPRDERTWAIKFHMGLPVDIRRSVMQMVPALGSLEEIQEAARRDLRMTGGASNKSTSINGAGAAGKSTKKDIKCFNCNKRGHIARECRSPQKEKRNIPAKRSTGTEKKGKPEKDEKTQKKEDNIHAACTAGVIGGGNDTAAPAQLCAPATRARITLDSGSTRHVVPDARWFPSFQPMNTRVWTASRANEPATTAGTVDVLTDSGDRLSIMDTLHTPTFCMALFSVPAATFYGLDVLFKANGRAFIYKEDRLLATATWDERDRLFYLDGDVIMTKNDVQACAAMPVTSEYVLWHACAVDVGRGFLG</sequence>
<dbReference type="InterPro" id="IPR005162">
    <property type="entry name" value="Retrotrans_gag_dom"/>
</dbReference>
<dbReference type="GO" id="GO:0008270">
    <property type="term" value="F:zinc ion binding"/>
    <property type="evidence" value="ECO:0007669"/>
    <property type="project" value="UniProtKB-KW"/>
</dbReference>
<dbReference type="PANTHER" id="PTHR47592:SF27">
    <property type="entry name" value="OS08G0421700 PROTEIN"/>
    <property type="match status" value="1"/>
</dbReference>
<dbReference type="InterPro" id="IPR001878">
    <property type="entry name" value="Znf_CCHC"/>
</dbReference>
<dbReference type="Pfam" id="PF00098">
    <property type="entry name" value="zf-CCHC"/>
    <property type="match status" value="1"/>
</dbReference>
<keyword evidence="2" id="KW-0175">Coiled coil</keyword>
<evidence type="ECO:0000313" key="6">
    <source>
        <dbReference type="Proteomes" id="UP000673691"/>
    </source>
</evidence>
<dbReference type="InterPro" id="IPR036875">
    <property type="entry name" value="Znf_CCHC_sf"/>
</dbReference>
<dbReference type="PANTHER" id="PTHR47592">
    <property type="entry name" value="PBF68 PROTEIN"/>
    <property type="match status" value="1"/>
</dbReference>
<dbReference type="EMBL" id="JAEFCI010011713">
    <property type="protein sequence ID" value="KAG5456458.1"/>
    <property type="molecule type" value="Genomic_DNA"/>
</dbReference>
<proteinExistence type="predicted"/>